<dbReference type="CDD" id="cd07040">
    <property type="entry name" value="HP"/>
    <property type="match status" value="1"/>
</dbReference>
<dbReference type="InterPro" id="IPR013078">
    <property type="entry name" value="His_Pase_superF_clade-1"/>
</dbReference>
<sequence length="191" mass="21358">MQSSTQIRHWIFVALVFFCSGLQAEPTITESLLKPGVHVLMRHALAPGTGDPSHFRVEDCSTQRLLNDTGREQARQIGQTLRDQGVGFDYVFSSRWCRCLETAQLMAMGNVQPEPMLNSFFADRSTAESQTQALRQKLITLPPQEKALFVTHQVNITALTGIFPRSGEMILIAVSPQQTIEVIGRYLPNTQ</sequence>
<dbReference type="RefSeq" id="WP_113873188.1">
    <property type="nucleotide sequence ID" value="NZ_QNRF01000001.1"/>
</dbReference>
<protein>
    <submittedName>
        <fullName evidence="1">Histidine phosphatase superfamily protein (Branch 1)</fullName>
    </submittedName>
</protein>
<comment type="caution">
    <text evidence="1">The sequence shown here is derived from an EMBL/GenBank/DDBJ whole genome shotgun (WGS) entry which is preliminary data.</text>
</comment>
<accession>A0A366D8F2</accession>
<dbReference type="Gene3D" id="3.40.50.1240">
    <property type="entry name" value="Phosphoglycerate mutase-like"/>
    <property type="match status" value="1"/>
</dbReference>
<evidence type="ECO:0000313" key="1">
    <source>
        <dbReference type="EMBL" id="RBO86332.1"/>
    </source>
</evidence>
<dbReference type="EMBL" id="QNRF01000001">
    <property type="protein sequence ID" value="RBO86332.1"/>
    <property type="molecule type" value="Genomic_DNA"/>
</dbReference>
<dbReference type="SUPFAM" id="SSF53254">
    <property type="entry name" value="Phosphoglycerate mutase-like"/>
    <property type="match status" value="1"/>
</dbReference>
<organism evidence="1 2">
    <name type="scientific">Marinomonas aquiplantarum</name>
    <dbReference type="NCBI Taxonomy" id="491951"/>
    <lineage>
        <taxon>Bacteria</taxon>
        <taxon>Pseudomonadati</taxon>
        <taxon>Pseudomonadota</taxon>
        <taxon>Gammaproteobacteria</taxon>
        <taxon>Oceanospirillales</taxon>
        <taxon>Oceanospirillaceae</taxon>
        <taxon>Marinomonas</taxon>
    </lineage>
</organism>
<dbReference type="Proteomes" id="UP000252086">
    <property type="component" value="Unassembled WGS sequence"/>
</dbReference>
<name>A0A366D8F2_9GAMM</name>
<dbReference type="Pfam" id="PF00300">
    <property type="entry name" value="His_Phos_1"/>
    <property type="match status" value="1"/>
</dbReference>
<dbReference type="OrthoDB" id="8685508at2"/>
<keyword evidence="2" id="KW-1185">Reference proteome</keyword>
<reference evidence="1 2" key="1">
    <citation type="submission" date="2018-06" db="EMBL/GenBank/DDBJ databases">
        <title>Genomic Encyclopedia of Type Strains, Phase III (KMG-III): the genomes of soil and plant-associated and newly described type strains.</title>
        <authorList>
            <person name="Whitman W."/>
        </authorList>
    </citation>
    <scope>NUCLEOTIDE SEQUENCE [LARGE SCALE GENOMIC DNA]</scope>
    <source>
        <strain evidence="1 2">CECT 7732</strain>
    </source>
</reference>
<proteinExistence type="predicted"/>
<gene>
    <name evidence="1" type="ORF">DFP76_101609</name>
</gene>
<evidence type="ECO:0000313" key="2">
    <source>
        <dbReference type="Proteomes" id="UP000252086"/>
    </source>
</evidence>
<dbReference type="InterPro" id="IPR029033">
    <property type="entry name" value="His_PPase_superfam"/>
</dbReference>
<dbReference type="AlphaFoldDB" id="A0A366D8F2"/>